<name>A0A3P1T5A2_9ACTN</name>
<reference evidence="1 2" key="1">
    <citation type="submission" date="2018-11" db="EMBL/GenBank/DDBJ databases">
        <title>Genomes From Bacteria Associated with the Canine Oral Cavity: a Test Case for Automated Genome-Based Taxonomic Assignment.</title>
        <authorList>
            <person name="Coil D.A."/>
            <person name="Jospin G."/>
            <person name="Darling A.E."/>
            <person name="Wallis C."/>
            <person name="Davis I.J."/>
            <person name="Harris S."/>
            <person name="Eisen J.A."/>
            <person name="Holcombe L.J."/>
            <person name="O'Flynn C."/>
        </authorList>
    </citation>
    <scope>NUCLEOTIDE SEQUENCE [LARGE SCALE GENOMIC DNA]</scope>
    <source>
        <strain evidence="1 2">OH887_COT-365</strain>
    </source>
</reference>
<dbReference type="AlphaFoldDB" id="A0A3P1T5A2"/>
<dbReference type="RefSeq" id="WP_124844839.1">
    <property type="nucleotide sequence ID" value="NZ_RQZG01000009.1"/>
</dbReference>
<dbReference type="EMBL" id="RQZG01000009">
    <property type="protein sequence ID" value="RRD04687.1"/>
    <property type="molecule type" value="Genomic_DNA"/>
</dbReference>
<evidence type="ECO:0000313" key="2">
    <source>
        <dbReference type="Proteomes" id="UP000280819"/>
    </source>
</evidence>
<accession>A0A3P1T5A2</accession>
<dbReference type="Proteomes" id="UP000280819">
    <property type="component" value="Unassembled WGS sequence"/>
</dbReference>
<organism evidence="1 2">
    <name type="scientific">Arachnia propionica</name>
    <dbReference type="NCBI Taxonomy" id="1750"/>
    <lineage>
        <taxon>Bacteria</taxon>
        <taxon>Bacillati</taxon>
        <taxon>Actinomycetota</taxon>
        <taxon>Actinomycetes</taxon>
        <taxon>Propionibacteriales</taxon>
        <taxon>Propionibacteriaceae</taxon>
        <taxon>Arachnia</taxon>
    </lineage>
</organism>
<comment type="caution">
    <text evidence="1">The sequence shown here is derived from an EMBL/GenBank/DDBJ whole genome shotgun (WGS) entry which is preliminary data.</text>
</comment>
<sequence>MVQRITEDRASAMVEALIGRDADHDLVEDLAEALAAPLWTCDSTLAAEGHRATVRLAPISR</sequence>
<gene>
    <name evidence="1" type="ORF">EII34_09080</name>
</gene>
<evidence type="ECO:0000313" key="1">
    <source>
        <dbReference type="EMBL" id="RRD04687.1"/>
    </source>
</evidence>
<proteinExistence type="predicted"/>
<protein>
    <submittedName>
        <fullName evidence="1">Uncharacterized protein</fullName>
    </submittedName>
</protein>